<organism evidence="1 2">
    <name type="scientific">Globodera rostochiensis</name>
    <name type="common">Golden nematode worm</name>
    <name type="synonym">Heterodera rostochiensis</name>
    <dbReference type="NCBI Taxonomy" id="31243"/>
    <lineage>
        <taxon>Eukaryota</taxon>
        <taxon>Metazoa</taxon>
        <taxon>Ecdysozoa</taxon>
        <taxon>Nematoda</taxon>
        <taxon>Chromadorea</taxon>
        <taxon>Rhabditida</taxon>
        <taxon>Tylenchina</taxon>
        <taxon>Tylenchomorpha</taxon>
        <taxon>Tylenchoidea</taxon>
        <taxon>Heteroderidae</taxon>
        <taxon>Heteroderinae</taxon>
        <taxon>Globodera</taxon>
    </lineage>
</organism>
<evidence type="ECO:0000313" key="1">
    <source>
        <dbReference type="Proteomes" id="UP000887572"/>
    </source>
</evidence>
<sequence>MSSLKTKGKTDPHCVSIDQFLLMQSDQKALKDLLASSRTKGGEFYDAPSFTQRQFFICRLSSAASESLVCSIIRRKLGIGILMRNLECQASRTGTERWHQETPPAFK</sequence>
<protein>
    <submittedName>
        <fullName evidence="2">Uncharacterized protein</fullName>
    </submittedName>
</protein>
<proteinExistence type="predicted"/>
<evidence type="ECO:0000313" key="2">
    <source>
        <dbReference type="WBParaSite" id="Gr19_v10_g792.t1"/>
    </source>
</evidence>
<accession>A0A914I752</accession>
<dbReference type="Proteomes" id="UP000887572">
    <property type="component" value="Unplaced"/>
</dbReference>
<reference evidence="2" key="1">
    <citation type="submission" date="2022-11" db="UniProtKB">
        <authorList>
            <consortium name="WormBaseParasite"/>
        </authorList>
    </citation>
    <scope>IDENTIFICATION</scope>
</reference>
<name>A0A914I752_GLORO</name>
<keyword evidence="1" id="KW-1185">Reference proteome</keyword>
<dbReference type="AlphaFoldDB" id="A0A914I752"/>
<dbReference type="WBParaSite" id="Gr19_v10_g792.t1">
    <property type="protein sequence ID" value="Gr19_v10_g792.t1"/>
    <property type="gene ID" value="Gr19_v10_g792"/>
</dbReference>